<name>A0A6J5RSR9_9CAUD</name>
<reference evidence="2" key="1">
    <citation type="submission" date="2020-05" db="EMBL/GenBank/DDBJ databases">
        <authorList>
            <person name="Chiriac C."/>
            <person name="Salcher M."/>
            <person name="Ghai R."/>
            <person name="Kavagutti S V."/>
        </authorList>
    </citation>
    <scope>NUCLEOTIDE SEQUENCE</scope>
</reference>
<dbReference type="InterPro" id="IPR029063">
    <property type="entry name" value="SAM-dependent_MTases_sf"/>
</dbReference>
<dbReference type="GO" id="GO:0032259">
    <property type="term" value="P:methylation"/>
    <property type="evidence" value="ECO:0007669"/>
    <property type="project" value="UniProtKB-KW"/>
</dbReference>
<gene>
    <name evidence="1" type="ORF">UFOVP1195_14</name>
    <name evidence="2" type="ORF">UFOVP1288_14</name>
    <name evidence="3" type="ORF">UFOVP1409_14</name>
</gene>
<evidence type="ECO:0000313" key="1">
    <source>
        <dbReference type="EMBL" id="CAB4189745.1"/>
    </source>
</evidence>
<keyword evidence="2" id="KW-0808">Transferase</keyword>
<evidence type="ECO:0000313" key="3">
    <source>
        <dbReference type="EMBL" id="CAB4204915.1"/>
    </source>
</evidence>
<protein>
    <submittedName>
        <fullName evidence="2">Methyltransferase domain containing protein</fullName>
    </submittedName>
</protein>
<dbReference type="GO" id="GO:0008168">
    <property type="term" value="F:methyltransferase activity"/>
    <property type="evidence" value="ECO:0007669"/>
    <property type="project" value="UniProtKB-KW"/>
</dbReference>
<keyword evidence="2" id="KW-0489">Methyltransferase</keyword>
<dbReference type="EMBL" id="LR797149">
    <property type="protein sequence ID" value="CAB4189745.1"/>
    <property type="molecule type" value="Genomic_DNA"/>
</dbReference>
<dbReference type="Pfam" id="PF13578">
    <property type="entry name" value="Methyltransf_24"/>
    <property type="match status" value="1"/>
</dbReference>
<dbReference type="SUPFAM" id="SSF53335">
    <property type="entry name" value="S-adenosyl-L-methionine-dependent methyltransferases"/>
    <property type="match status" value="1"/>
</dbReference>
<dbReference type="Gene3D" id="3.40.50.150">
    <property type="entry name" value="Vaccinia Virus protein VP39"/>
    <property type="match status" value="1"/>
</dbReference>
<organism evidence="2">
    <name type="scientific">uncultured Caudovirales phage</name>
    <dbReference type="NCBI Taxonomy" id="2100421"/>
    <lineage>
        <taxon>Viruses</taxon>
        <taxon>Duplodnaviria</taxon>
        <taxon>Heunggongvirae</taxon>
        <taxon>Uroviricota</taxon>
        <taxon>Caudoviricetes</taxon>
        <taxon>Peduoviridae</taxon>
        <taxon>Maltschvirus</taxon>
        <taxon>Maltschvirus maltsch</taxon>
    </lineage>
</organism>
<sequence>MEYTYTKDWFHWAPELFTKITPGLPARRRFLEIGAFEGRGTVWMAENMLEDGGVLSVVDTWTGGEEHQEEGVAGVEERFDSNMAILKEKHPKRIISKMKMNSVSALNLLYETPQFDFIYVDGSHLAKDVLTDACMAWPCLKEGGVMVFDDYLWGDPRDVLHRPKLAVDAFLNIFAEELGILHTGYQLAVQKNGAK</sequence>
<evidence type="ECO:0000313" key="2">
    <source>
        <dbReference type="EMBL" id="CAB4195415.1"/>
    </source>
</evidence>
<dbReference type="EMBL" id="LR797238">
    <property type="protein sequence ID" value="CAB4195415.1"/>
    <property type="molecule type" value="Genomic_DNA"/>
</dbReference>
<proteinExistence type="predicted"/>
<accession>A0A6J5RSR9</accession>
<dbReference type="EMBL" id="LR797352">
    <property type="protein sequence ID" value="CAB4204915.1"/>
    <property type="molecule type" value="Genomic_DNA"/>
</dbReference>